<name>A0A4Q2KAH9_9FIRM</name>
<keyword evidence="1" id="KW-0472">Membrane</keyword>
<feature type="transmembrane region" description="Helical" evidence="1">
    <location>
        <begin position="446"/>
        <end position="464"/>
    </location>
</feature>
<dbReference type="RefSeq" id="WP_129226793.1">
    <property type="nucleotide sequence ID" value="NZ_SDOZ01000003.1"/>
</dbReference>
<feature type="chain" id="PRO_5020700077" evidence="2">
    <location>
        <begin position="27"/>
        <end position="471"/>
    </location>
</feature>
<dbReference type="Proteomes" id="UP000291269">
    <property type="component" value="Unassembled WGS sequence"/>
</dbReference>
<gene>
    <name evidence="3" type="ORF">ESZ91_09910</name>
</gene>
<proteinExistence type="predicted"/>
<evidence type="ECO:0000256" key="2">
    <source>
        <dbReference type="SAM" id="SignalP"/>
    </source>
</evidence>
<evidence type="ECO:0000313" key="3">
    <source>
        <dbReference type="EMBL" id="RXZ58357.1"/>
    </source>
</evidence>
<keyword evidence="4" id="KW-1185">Reference proteome</keyword>
<accession>A0A4Q2KAH9</accession>
<evidence type="ECO:0000313" key="4">
    <source>
        <dbReference type="Proteomes" id="UP000291269"/>
    </source>
</evidence>
<organism evidence="3 4">
    <name type="scientific">Candidatus Borkfalkia ceftriaxoniphila</name>
    <dbReference type="NCBI Taxonomy" id="2508949"/>
    <lineage>
        <taxon>Bacteria</taxon>
        <taxon>Bacillati</taxon>
        <taxon>Bacillota</taxon>
        <taxon>Clostridia</taxon>
        <taxon>Christensenellales</taxon>
        <taxon>Christensenellaceae</taxon>
        <taxon>Candidatus Borkfalkia</taxon>
    </lineage>
</organism>
<evidence type="ECO:0000256" key="1">
    <source>
        <dbReference type="SAM" id="Phobius"/>
    </source>
</evidence>
<sequence length="471" mass="52029">MRKKLFVVFAALLCFVSLMGATFVSAAETSSTALFLESVRMDKEEDGYVFTYRFDKSVASEEKDITLTSASKFTVNQKGLNEVEGAKVAYAEQEGVYVVQARVPAASGCVKEDGTDRVNVLAGFECDTGYRTTVRYIYQFAKTGEGERIYRSDNIDDYAEVSVTSVSVPEVQGSNFVFYIYLSEVITPRKYIDLQVRSLREMLVYHGEKGDKQYSDSELTLLYDYQIFSRDWADSISYKFHFGCDSYNGLQAFPGNNGGYPYDMTPQEKINGTDLYNVYQIQEQVADTSLVYLDKNGQEQSNGGSLQPLAIQIHMDNNRIQVVLKGDSLRDDLATKIVDAAGQDTGMTSFNENIAPNRRENMALCLKSGLLFPNGKILKEDFSFYYDPVGKQWRATGTDAGETVVDETLSNQEGYTDEELAAKNNGNGGTDESGGCKSIVNVGNPAAAATSVTLFAAAAIALFGRRNAKNR</sequence>
<keyword evidence="1" id="KW-1133">Transmembrane helix</keyword>
<keyword evidence="1" id="KW-0812">Transmembrane</keyword>
<protein>
    <submittedName>
        <fullName evidence="3">Uncharacterized protein</fullName>
    </submittedName>
</protein>
<reference evidence="3 4" key="1">
    <citation type="journal article" date="2019" name="Gut">
        <title>Antibiotics-induced monodominance of a novel gut bacterial order.</title>
        <authorList>
            <person name="Hildebrand F."/>
            <person name="Moitinho-Silva L."/>
            <person name="Blasche S."/>
            <person name="Jahn M.T."/>
            <person name="Gossmann T.I."/>
            <person name="Heuerta-Cepas J."/>
            <person name="Hercog R."/>
            <person name="Luetge M."/>
            <person name="Bahram M."/>
            <person name="Pryszlak A."/>
            <person name="Alves R.J."/>
            <person name="Waszak S.M."/>
            <person name="Zhu A."/>
            <person name="Ye L."/>
            <person name="Costea P.I."/>
            <person name="Aalvink S."/>
            <person name="Belzer C."/>
            <person name="Forslund S.K."/>
            <person name="Sunagawa S."/>
            <person name="Hentschel U."/>
            <person name="Merten C."/>
            <person name="Patil K.R."/>
            <person name="Benes V."/>
            <person name="Bork P."/>
        </authorList>
    </citation>
    <scope>NUCLEOTIDE SEQUENCE [LARGE SCALE GENOMIC DNA]</scope>
    <source>
        <strain evidence="3 4">HDS1380</strain>
    </source>
</reference>
<feature type="signal peptide" evidence="2">
    <location>
        <begin position="1"/>
        <end position="26"/>
    </location>
</feature>
<keyword evidence="2" id="KW-0732">Signal</keyword>
<dbReference type="AlphaFoldDB" id="A0A4Q2KAH9"/>
<dbReference type="EMBL" id="SDOZ01000003">
    <property type="protein sequence ID" value="RXZ58357.1"/>
    <property type="molecule type" value="Genomic_DNA"/>
</dbReference>
<comment type="caution">
    <text evidence="3">The sequence shown here is derived from an EMBL/GenBank/DDBJ whole genome shotgun (WGS) entry which is preliminary data.</text>
</comment>